<name>Q5UWM5_HALMA</name>
<dbReference type="PaxDb" id="272569-rrnB0132"/>
<proteinExistence type="predicted"/>
<gene>
    <name evidence="1" type="ordered locus">rrnB0132</name>
</gene>
<dbReference type="KEGG" id="hma:rrnB0132"/>
<dbReference type="EMBL" id="AY596298">
    <property type="protein sequence ID" value="AAV48328.1"/>
    <property type="molecule type" value="Genomic_DNA"/>
</dbReference>
<accession>Q5UWM5</accession>
<dbReference type="AlphaFoldDB" id="Q5UWM5"/>
<dbReference type="HOGENOM" id="CLU_2079346_0_0_2"/>
<evidence type="ECO:0000313" key="1">
    <source>
        <dbReference type="EMBL" id="AAV48328.1"/>
    </source>
</evidence>
<protein>
    <submittedName>
        <fullName evidence="1">Uncharacterized protein</fullName>
    </submittedName>
</protein>
<dbReference type="EnsemblBacteria" id="AAV48328">
    <property type="protein sequence ID" value="AAV48328"/>
    <property type="gene ID" value="rrnB0132"/>
</dbReference>
<reference evidence="1 2" key="1">
    <citation type="journal article" date="2004" name="Genome Res.">
        <title>Genome sequence of Haloarcula marismortui: a halophilic archaeon from the Dead Sea.</title>
        <authorList>
            <person name="Baliga N.S."/>
            <person name="Bonneau R."/>
            <person name="Facciotti M.T."/>
            <person name="Pan M."/>
            <person name="Glusman G."/>
            <person name="Deutsch E.W."/>
            <person name="Shannon P."/>
            <person name="Chiu Y."/>
            <person name="Weng R.S."/>
            <person name="Gan R.R."/>
            <person name="Hung P."/>
            <person name="Date S.V."/>
            <person name="Marcotte E."/>
            <person name="Hood L."/>
            <person name="Ng W.V."/>
        </authorList>
    </citation>
    <scope>NUCLEOTIDE SEQUENCE [LARGE SCALE GENOMIC DNA]</scope>
    <source>
        <strain evidence="2">ATCC 43049 / DSM 3752 / JCM 8966 / VKM B-1809</strain>
    </source>
</reference>
<dbReference type="Proteomes" id="UP000001169">
    <property type="component" value="Chromosome II"/>
</dbReference>
<sequence length="117" mass="13681">MRVDILHVTTSKQNRLEEATEQPIYKLRWTGNRRTEDLSLVFERCVDICVATSIELPHFKRNLTAFGVTFGRLISLVQLADFLVNRRRGIGARRHFSIYHYPVYRFISCGEHMPGSR</sequence>
<keyword evidence="2" id="KW-1185">Reference proteome</keyword>
<organism evidence="1 2">
    <name type="scientific">Haloarcula marismortui (strain ATCC 43049 / DSM 3752 / JCM 8966 / VKM B-1809)</name>
    <name type="common">Halobacterium marismortui</name>
    <dbReference type="NCBI Taxonomy" id="272569"/>
    <lineage>
        <taxon>Archaea</taxon>
        <taxon>Methanobacteriati</taxon>
        <taxon>Methanobacteriota</taxon>
        <taxon>Stenosarchaea group</taxon>
        <taxon>Halobacteria</taxon>
        <taxon>Halobacteriales</taxon>
        <taxon>Haloarculaceae</taxon>
        <taxon>Haloarcula</taxon>
    </lineage>
</organism>
<evidence type="ECO:0000313" key="2">
    <source>
        <dbReference type="Proteomes" id="UP000001169"/>
    </source>
</evidence>